<feature type="transmembrane region" description="Helical" evidence="1">
    <location>
        <begin position="209"/>
        <end position="229"/>
    </location>
</feature>
<keyword evidence="1" id="KW-1133">Transmembrane helix</keyword>
<keyword evidence="1" id="KW-0472">Membrane</keyword>
<feature type="transmembrane region" description="Helical" evidence="1">
    <location>
        <begin position="26"/>
        <end position="45"/>
    </location>
</feature>
<feature type="transmembrane region" description="Helical" evidence="1">
    <location>
        <begin position="177"/>
        <end position="197"/>
    </location>
</feature>
<dbReference type="EMBL" id="JBHSMH010000097">
    <property type="protein sequence ID" value="MFC5471368.1"/>
    <property type="molecule type" value="Genomic_DNA"/>
</dbReference>
<evidence type="ECO:0000256" key="1">
    <source>
        <dbReference type="SAM" id="Phobius"/>
    </source>
</evidence>
<comment type="caution">
    <text evidence="2">The sequence shown here is derived from an EMBL/GenBank/DDBJ whole genome shotgun (WGS) entry which is preliminary data.</text>
</comment>
<feature type="transmembrane region" description="Helical" evidence="1">
    <location>
        <begin position="57"/>
        <end position="79"/>
    </location>
</feature>
<protein>
    <recommendedName>
        <fullName evidence="4">ABC transporter permease</fullName>
    </recommendedName>
</protein>
<feature type="transmembrane region" description="Helical" evidence="1">
    <location>
        <begin position="438"/>
        <end position="457"/>
    </location>
</feature>
<feature type="transmembrane region" description="Helical" evidence="1">
    <location>
        <begin position="360"/>
        <end position="388"/>
    </location>
</feature>
<proteinExistence type="predicted"/>
<evidence type="ECO:0008006" key="4">
    <source>
        <dbReference type="Google" id="ProtNLM"/>
    </source>
</evidence>
<feature type="transmembrane region" description="Helical" evidence="1">
    <location>
        <begin position="477"/>
        <end position="497"/>
    </location>
</feature>
<feature type="transmembrane region" description="Helical" evidence="1">
    <location>
        <begin position="321"/>
        <end position="339"/>
    </location>
</feature>
<keyword evidence="1" id="KW-0812">Transmembrane</keyword>
<dbReference type="RefSeq" id="WP_209744558.1">
    <property type="nucleotide sequence ID" value="NZ_JBHSMH010000097.1"/>
</dbReference>
<accession>A0ABW0M361</accession>
<dbReference type="Proteomes" id="UP001596105">
    <property type="component" value="Unassembled WGS sequence"/>
</dbReference>
<organism evidence="2 3">
    <name type="scientific">Cohnella suwonensis</name>
    <dbReference type="NCBI Taxonomy" id="696072"/>
    <lineage>
        <taxon>Bacteria</taxon>
        <taxon>Bacillati</taxon>
        <taxon>Bacillota</taxon>
        <taxon>Bacilli</taxon>
        <taxon>Bacillales</taxon>
        <taxon>Paenibacillaceae</taxon>
        <taxon>Cohnella</taxon>
    </lineage>
</organism>
<gene>
    <name evidence="2" type="ORF">ACFPPD_22015</name>
</gene>
<feature type="transmembrane region" description="Helical" evidence="1">
    <location>
        <begin position="107"/>
        <end position="128"/>
    </location>
</feature>
<evidence type="ECO:0000313" key="3">
    <source>
        <dbReference type="Proteomes" id="UP001596105"/>
    </source>
</evidence>
<reference evidence="3" key="1">
    <citation type="journal article" date="2019" name="Int. J. Syst. Evol. Microbiol.">
        <title>The Global Catalogue of Microorganisms (GCM) 10K type strain sequencing project: providing services to taxonomists for standard genome sequencing and annotation.</title>
        <authorList>
            <consortium name="The Broad Institute Genomics Platform"/>
            <consortium name="The Broad Institute Genome Sequencing Center for Infectious Disease"/>
            <person name="Wu L."/>
            <person name="Ma J."/>
        </authorList>
    </citation>
    <scope>NUCLEOTIDE SEQUENCE [LARGE SCALE GENOMIC DNA]</scope>
    <source>
        <strain evidence="3">CCUG 57113</strain>
    </source>
</reference>
<feature type="transmembrane region" description="Helical" evidence="1">
    <location>
        <begin position="140"/>
        <end position="165"/>
    </location>
</feature>
<sequence>MTTLSRLAHFEFSRFSSSLPGLTSRGIKIAISYLALIIAGGIYFFRENNSPEIVFAFGVTLSWGILMSLSMSHIMTFWAQPQREWWLSLPHSRSLLVSAKALGLMRVGLRVVILIQLACLCYYGVAAASGRMNPLPAGQLIAIVGANLVISLSFIPVAVLLGLSICTMYNGWARWGLIPYLIIMQSPYGLFGILMEMKSSEFRAISPDYLLLYSLGIVVIGWPIAYVLMRLISGIGMKNMADVRLRIKSTASSRSTGKNKDDLIRSANKLSGFAILYSLERERFRYYGSIKSIRMVKYAILSLIALGGFLSSAYSTALLEMMQILFMLPVLGASVYMMNKGNIERKNLQWWLSFPLPRSHLVLAQIAGLWMTVVRIIGALSAAYGFGIAMGIVTGRMGMQHLMEHIEWFAYTLVLYISMLTIALGMLQSSYYFMKSTLLTYIHLPLYMLVGFQTVIINEFFFPKNFVTPAQVPYWDYVGILLAIGLPIAALSTWIGAKYMQVLLNIQSKSTNQR</sequence>
<keyword evidence="3" id="KW-1185">Reference proteome</keyword>
<evidence type="ECO:0000313" key="2">
    <source>
        <dbReference type="EMBL" id="MFC5471368.1"/>
    </source>
</evidence>
<name>A0ABW0M361_9BACL</name>
<feature type="transmembrane region" description="Helical" evidence="1">
    <location>
        <begin position="295"/>
        <end position="315"/>
    </location>
</feature>
<feature type="transmembrane region" description="Helical" evidence="1">
    <location>
        <begin position="408"/>
        <end position="426"/>
    </location>
</feature>